<comment type="caution">
    <text evidence="1">The sequence shown here is derived from an EMBL/GenBank/DDBJ whole genome shotgun (WGS) entry which is preliminary data.</text>
</comment>
<accession>A0ABU8S8M4</accession>
<protein>
    <submittedName>
        <fullName evidence="1">Protein-L-isoaspartate O-methyltransferase</fullName>
    </submittedName>
</protein>
<gene>
    <name evidence="1" type="ORF">WG900_09975</name>
</gene>
<sequence>MTLLDERTTTARRAMIDSQLRVSGVNDPAVLAAFDKVAREDHVPAALAGSAYIDRALSLGDGHNLPAPLAQGRMLVEAAIKPGEKVLIVSTNGYLAALVRVLGASVTTLTPADVAGRKKAGPFDVVLIDGAAEALPASLAGMVSDDGRVVTGVIERGISRLALGRKTGTAIALLPLADMGIPAIPEFAAAKGWSF</sequence>
<dbReference type="Gene3D" id="3.40.50.150">
    <property type="entry name" value="Vaccinia Virus protein VP39"/>
    <property type="match status" value="1"/>
</dbReference>
<organism evidence="1 2">
    <name type="scientific">Novosphingobium aquae</name>
    <dbReference type="NCBI Taxonomy" id="3133435"/>
    <lineage>
        <taxon>Bacteria</taxon>
        <taxon>Pseudomonadati</taxon>
        <taxon>Pseudomonadota</taxon>
        <taxon>Alphaproteobacteria</taxon>
        <taxon>Sphingomonadales</taxon>
        <taxon>Sphingomonadaceae</taxon>
        <taxon>Novosphingobium</taxon>
    </lineage>
</organism>
<keyword evidence="2" id="KW-1185">Reference proteome</keyword>
<evidence type="ECO:0000313" key="2">
    <source>
        <dbReference type="Proteomes" id="UP001379235"/>
    </source>
</evidence>
<evidence type="ECO:0000313" key="1">
    <source>
        <dbReference type="EMBL" id="MEJ6010244.1"/>
    </source>
</evidence>
<dbReference type="Pfam" id="PF01135">
    <property type="entry name" value="PCMT"/>
    <property type="match status" value="1"/>
</dbReference>
<reference evidence="1 2" key="1">
    <citation type="submission" date="2024-03" db="EMBL/GenBank/DDBJ databases">
        <authorList>
            <person name="Jo J.-H."/>
        </authorList>
    </citation>
    <scope>NUCLEOTIDE SEQUENCE [LARGE SCALE GENOMIC DNA]</scope>
    <source>
        <strain evidence="1 2">AS3R-12</strain>
    </source>
</reference>
<dbReference type="SUPFAM" id="SSF53335">
    <property type="entry name" value="S-adenosyl-L-methionine-dependent methyltransferases"/>
    <property type="match status" value="1"/>
</dbReference>
<dbReference type="InterPro" id="IPR029063">
    <property type="entry name" value="SAM-dependent_MTases_sf"/>
</dbReference>
<proteinExistence type="predicted"/>
<dbReference type="Proteomes" id="UP001379235">
    <property type="component" value="Unassembled WGS sequence"/>
</dbReference>
<dbReference type="RefSeq" id="WP_339966770.1">
    <property type="nucleotide sequence ID" value="NZ_JBBHJY010000004.1"/>
</dbReference>
<name>A0ABU8S8M4_9SPHN</name>
<dbReference type="EMBL" id="JBBHJY010000004">
    <property type="protein sequence ID" value="MEJ6010244.1"/>
    <property type="molecule type" value="Genomic_DNA"/>
</dbReference>